<reference evidence="1 2" key="1">
    <citation type="journal article" date="2023" name="Mol. Biol. Evol.">
        <title>Genomics of Secondarily Temperate Adaptation in the Only Non-Antarctic Icefish.</title>
        <authorList>
            <person name="Rivera-Colon A.G."/>
            <person name="Rayamajhi N."/>
            <person name="Minhas B.F."/>
            <person name="Madrigal G."/>
            <person name="Bilyk K.T."/>
            <person name="Yoon V."/>
            <person name="Hune M."/>
            <person name="Gregory S."/>
            <person name="Cheng C.H.C."/>
            <person name="Catchen J.M."/>
        </authorList>
    </citation>
    <scope>NUCLEOTIDE SEQUENCE [LARGE SCALE GENOMIC DNA]</scope>
    <source>
        <tissue evidence="1">White muscle</tissue>
    </source>
</reference>
<dbReference type="AlphaFoldDB" id="A0AAN8DS14"/>
<sequence length="119" mass="12751">MIRRDGRGALSPCVSVVVCTHQLLLSVLQRALSRWEGDAALLFESFSKRPPADSELCGSISASSPLPAAGSVLLELLQPLTSTSTTIPRLHITQHAPGLLKMQPASLLSFLPCDQCKPF</sequence>
<proteinExistence type="predicted"/>
<protein>
    <submittedName>
        <fullName evidence="1">Uncharacterized protein</fullName>
    </submittedName>
</protein>
<dbReference type="EMBL" id="JAURVH010001518">
    <property type="protein sequence ID" value="KAK5927380.1"/>
    <property type="molecule type" value="Genomic_DNA"/>
</dbReference>
<dbReference type="Proteomes" id="UP001331515">
    <property type="component" value="Unassembled WGS sequence"/>
</dbReference>
<keyword evidence="2" id="KW-1185">Reference proteome</keyword>
<organism evidence="1 2">
    <name type="scientific">Champsocephalus gunnari</name>
    <name type="common">Mackerel icefish</name>
    <dbReference type="NCBI Taxonomy" id="52237"/>
    <lineage>
        <taxon>Eukaryota</taxon>
        <taxon>Metazoa</taxon>
        <taxon>Chordata</taxon>
        <taxon>Craniata</taxon>
        <taxon>Vertebrata</taxon>
        <taxon>Euteleostomi</taxon>
        <taxon>Actinopterygii</taxon>
        <taxon>Neopterygii</taxon>
        <taxon>Teleostei</taxon>
        <taxon>Neoteleostei</taxon>
        <taxon>Acanthomorphata</taxon>
        <taxon>Eupercaria</taxon>
        <taxon>Perciformes</taxon>
        <taxon>Notothenioidei</taxon>
        <taxon>Channichthyidae</taxon>
        <taxon>Champsocephalus</taxon>
    </lineage>
</organism>
<evidence type="ECO:0000313" key="1">
    <source>
        <dbReference type="EMBL" id="KAK5927380.1"/>
    </source>
</evidence>
<name>A0AAN8DS14_CHAGU</name>
<gene>
    <name evidence="1" type="ORF">CgunFtcFv8_012544</name>
</gene>
<evidence type="ECO:0000313" key="2">
    <source>
        <dbReference type="Proteomes" id="UP001331515"/>
    </source>
</evidence>
<comment type="caution">
    <text evidence="1">The sequence shown here is derived from an EMBL/GenBank/DDBJ whole genome shotgun (WGS) entry which is preliminary data.</text>
</comment>
<accession>A0AAN8DS14</accession>